<evidence type="ECO:0008006" key="3">
    <source>
        <dbReference type="Google" id="ProtNLM"/>
    </source>
</evidence>
<evidence type="ECO:0000313" key="2">
    <source>
        <dbReference type="Proteomes" id="UP000652681"/>
    </source>
</evidence>
<proteinExistence type="predicted"/>
<dbReference type="AlphaFoldDB" id="A0A8J6PP78"/>
<keyword evidence="2" id="KW-1185">Reference proteome</keyword>
<dbReference type="Proteomes" id="UP000652681">
    <property type="component" value="Unassembled WGS sequence"/>
</dbReference>
<gene>
    <name evidence="1" type="ORF">H9Y05_06865</name>
</gene>
<name>A0A8J6PP78_9FLAO</name>
<reference evidence="1" key="1">
    <citation type="submission" date="2020-09" db="EMBL/GenBank/DDBJ databases">
        <title>Taishania pollutisoli gen. nov., sp. nov., Isolated from Tetrabromobisphenol A-Contaminated Soil.</title>
        <authorList>
            <person name="Chen Q."/>
        </authorList>
    </citation>
    <scope>NUCLEOTIDE SEQUENCE</scope>
    <source>
        <strain evidence="1">CZZ-1</strain>
    </source>
</reference>
<organism evidence="1 2">
    <name type="scientific">Taishania pollutisoli</name>
    <dbReference type="NCBI Taxonomy" id="2766479"/>
    <lineage>
        <taxon>Bacteria</taxon>
        <taxon>Pseudomonadati</taxon>
        <taxon>Bacteroidota</taxon>
        <taxon>Flavobacteriia</taxon>
        <taxon>Flavobacteriales</taxon>
        <taxon>Crocinitomicaceae</taxon>
        <taxon>Taishania</taxon>
    </lineage>
</organism>
<evidence type="ECO:0000313" key="1">
    <source>
        <dbReference type="EMBL" id="MBC9812198.1"/>
    </source>
</evidence>
<comment type="caution">
    <text evidence="1">The sequence shown here is derived from an EMBL/GenBank/DDBJ whole genome shotgun (WGS) entry which is preliminary data.</text>
</comment>
<accession>A0A8J6PP78</accession>
<dbReference type="EMBL" id="JACVEL010000003">
    <property type="protein sequence ID" value="MBC9812198.1"/>
    <property type="molecule type" value="Genomic_DNA"/>
</dbReference>
<protein>
    <recommendedName>
        <fullName evidence="3">NERD domain-containing protein</fullName>
    </recommendedName>
</protein>
<dbReference type="RefSeq" id="WP_216713869.1">
    <property type="nucleotide sequence ID" value="NZ_JACVEL010000003.1"/>
</dbReference>
<sequence>MAAILLNGKKVVLPEYTETLKNEYWAKLTNNFQPKLGVNEITDTNEVTEILKESFEIFCGEFENAIKELPEASFFLFCNDIHEDSIDLWKKQIEGYSLGIDEEQFAVSRRILKIILERGCSIELKGHDNFVIEIAEKQTIYIEHLEKLLYLGAWCIALSEDVSNSQLFPKSKGIQIQKGDFTILTYQPYPELFRFIYEDMPRHNSNVQLSNSIIDFKNILKGHMGVDYDILASFINQKYLHVNYNYSISDIQPLKEGLSEEFGYSMDFINDFYDGLTVSSRNVLTIADCILKNQDGNRFMYRPILEYSIDGKKYNIIGYNKWMESFTTLATNCFPFGLYPEEWKKHQPIKRFVQKVTNEHDSILEAPILSYLKSKSIKVDGNIRSFKTNQGNNIPIEIKGLGEIDLIFIDEKNKVIYIGECKHNRSRFDMNNWKRDYSNFVDKYETQLSNKKKWAEENILIIKEHFEILFDCLIDLNDYTVRACFFINAPTTYMYNGRFRAFTFTDLKNIIEGEVVDTIFRFTNEDTGVSFDIGHPYFENLRVALENQ</sequence>